<accession>A0A3D1JED8</accession>
<proteinExistence type="predicted"/>
<keyword evidence="1" id="KW-0472">Membrane</keyword>
<name>A0A3D1JED8_9CHLR</name>
<keyword evidence="1" id="KW-0812">Transmembrane</keyword>
<sequence>MQLPTHFITGVLIDQLIQRSTVPSRARPALIAAGCYLSHGLLDKLARATYHPPDPLHDPFWITYHKRILPLFTWFTALWFGPRHWFAMLWAALPDLDWVVRGLSARFGWSIPGWNRPVLNESLHTALNHVPVVNRLNRLPDLRYDRRGALVEAGLVTFLLALVILTRPPRHR</sequence>
<dbReference type="STRING" id="229919.GCA_001050195_02519"/>
<protein>
    <submittedName>
        <fullName evidence="2">Uncharacterized protein</fullName>
    </submittedName>
</protein>
<dbReference type="EMBL" id="DPBP01000016">
    <property type="protein sequence ID" value="HCE16872.1"/>
    <property type="molecule type" value="Genomic_DNA"/>
</dbReference>
<dbReference type="OrthoDB" id="9833697at2"/>
<organism evidence="2 3">
    <name type="scientific">Anaerolinea thermolimosa</name>
    <dbReference type="NCBI Taxonomy" id="229919"/>
    <lineage>
        <taxon>Bacteria</taxon>
        <taxon>Bacillati</taxon>
        <taxon>Chloroflexota</taxon>
        <taxon>Anaerolineae</taxon>
        <taxon>Anaerolineales</taxon>
        <taxon>Anaerolineaceae</taxon>
        <taxon>Anaerolinea</taxon>
    </lineage>
</organism>
<evidence type="ECO:0000256" key="1">
    <source>
        <dbReference type="SAM" id="Phobius"/>
    </source>
</evidence>
<comment type="caution">
    <text evidence="2">The sequence shown here is derived from an EMBL/GenBank/DDBJ whole genome shotgun (WGS) entry which is preliminary data.</text>
</comment>
<dbReference type="Proteomes" id="UP000264141">
    <property type="component" value="Unassembled WGS sequence"/>
</dbReference>
<reference evidence="2 3" key="1">
    <citation type="journal article" date="2018" name="Nat. Biotechnol.">
        <title>A standardized bacterial taxonomy based on genome phylogeny substantially revises the tree of life.</title>
        <authorList>
            <person name="Parks D.H."/>
            <person name="Chuvochina M."/>
            <person name="Waite D.W."/>
            <person name="Rinke C."/>
            <person name="Skarshewski A."/>
            <person name="Chaumeil P.A."/>
            <person name="Hugenholtz P."/>
        </authorList>
    </citation>
    <scope>NUCLEOTIDE SEQUENCE [LARGE SCALE GENOMIC DNA]</scope>
    <source>
        <strain evidence="2">UBA8781</strain>
    </source>
</reference>
<evidence type="ECO:0000313" key="2">
    <source>
        <dbReference type="EMBL" id="HCE16872.1"/>
    </source>
</evidence>
<gene>
    <name evidence="2" type="ORF">DEQ80_03340</name>
</gene>
<dbReference type="RefSeq" id="WP_062194337.1">
    <property type="nucleotide sequence ID" value="NZ_DF967965.1"/>
</dbReference>
<dbReference type="AlphaFoldDB" id="A0A3D1JED8"/>
<feature type="transmembrane region" description="Helical" evidence="1">
    <location>
        <begin position="148"/>
        <end position="166"/>
    </location>
</feature>
<keyword evidence="1" id="KW-1133">Transmembrane helix</keyword>
<evidence type="ECO:0000313" key="3">
    <source>
        <dbReference type="Proteomes" id="UP000264141"/>
    </source>
</evidence>